<comment type="caution">
    <text evidence="2">The sequence shown here is derived from an EMBL/GenBank/DDBJ whole genome shotgun (WGS) entry which is preliminary data.</text>
</comment>
<accession>A0A437LVG0</accession>
<dbReference type="AlphaFoldDB" id="A0A437LVG0"/>
<name>A0A437LVG0_9SPHN</name>
<evidence type="ECO:0000313" key="3">
    <source>
        <dbReference type="Proteomes" id="UP000282971"/>
    </source>
</evidence>
<evidence type="ECO:0000313" key="2">
    <source>
        <dbReference type="EMBL" id="RVT89390.1"/>
    </source>
</evidence>
<reference evidence="2 3" key="1">
    <citation type="submission" date="2019-01" db="EMBL/GenBank/DDBJ databases">
        <authorList>
            <person name="Chen W.-M."/>
        </authorList>
    </citation>
    <scope>NUCLEOTIDE SEQUENCE [LARGE SCALE GENOMIC DNA]</scope>
    <source>
        <strain evidence="2 3">CCP-7</strain>
    </source>
</reference>
<dbReference type="EMBL" id="SACN01000005">
    <property type="protein sequence ID" value="RVT89390.1"/>
    <property type="molecule type" value="Genomic_DNA"/>
</dbReference>
<proteinExistence type="predicted"/>
<dbReference type="InterPro" id="IPR010621">
    <property type="entry name" value="DUF1214"/>
</dbReference>
<dbReference type="Pfam" id="PF06742">
    <property type="entry name" value="DUF1214"/>
    <property type="match status" value="1"/>
</dbReference>
<sequence length="390" mass="43531">MNGSDLTSGQAWRDFCARISDLGDKIFEPGKDYSEADRAEGYRHLLNQVACWSTYALGSSDAAQPLLFRHNDLVYRWGGPNVDQNARRTTISGKHTYRLSGSMGACEEFAVQAKRGEMHNKGGGGVDVTLWASDLGIGPGDAFDILISSDPADNPTLLMSPDSSLLHVRDYYYDWQSAEPATFVIERIDRIDTPGRATPDRVAGMLDTALGQIENSMLYWPPYQEARRAEAPLNEFSTPGLVAEGVGDLFYSHCFVRIEPDEALVVTVRPDDAAHWNLQLYMREWYEPLDHVNRVTHLNEALAERDADGSVRIAISARDPGIANWLDTEGRVEVMATSRWTKPDGMPLITTQRVKLSDLDALNLGPKVDAEARHQQIEARRSHLAWRCHC</sequence>
<dbReference type="Proteomes" id="UP000282971">
    <property type="component" value="Unassembled WGS sequence"/>
</dbReference>
<feature type="domain" description="DUF1214" evidence="1">
    <location>
        <begin position="269"/>
        <end position="343"/>
    </location>
</feature>
<dbReference type="OrthoDB" id="7053758at2"/>
<gene>
    <name evidence="2" type="ORF">EOD43_21725</name>
</gene>
<evidence type="ECO:0000259" key="1">
    <source>
        <dbReference type="Pfam" id="PF06742"/>
    </source>
</evidence>
<keyword evidence="3" id="KW-1185">Reference proteome</keyword>
<organism evidence="2 3">
    <name type="scientific">Sphingomonas crocodyli</name>
    <dbReference type="NCBI Taxonomy" id="1979270"/>
    <lineage>
        <taxon>Bacteria</taxon>
        <taxon>Pseudomonadati</taxon>
        <taxon>Pseudomonadota</taxon>
        <taxon>Alphaproteobacteria</taxon>
        <taxon>Sphingomonadales</taxon>
        <taxon>Sphingomonadaceae</taxon>
        <taxon>Sphingomonas</taxon>
    </lineage>
</organism>
<dbReference type="RefSeq" id="WP_127746414.1">
    <property type="nucleotide sequence ID" value="NZ_SACN01000005.1"/>
</dbReference>
<protein>
    <submittedName>
        <fullName evidence="2">DUF1214 domain-containing protein</fullName>
    </submittedName>
</protein>